<dbReference type="SUPFAM" id="SSF47384">
    <property type="entry name" value="Homodimeric domain of signal transducing histidine kinase"/>
    <property type="match status" value="1"/>
</dbReference>
<keyword evidence="5 11" id="KW-0418">Kinase</keyword>
<sequence length="997" mass="109769">MGSIVLDDKELVNDMVQESKEHLAAIEPDLLALEEKGNDTPAELINRLFRAMHSIKGGFSFLGLMKISDLAHSMETVMARVRDGELFVKQEMVDALLEGVDKLGGLIDDANNSESVSIADELVNLKVFHTGGEPEAETSKETKEPEPAPEPDEEAPVKAIVAEPEPVKVKKAKKTKAGQKAPAAKGAAHAKGSESLRVRLDLLNHLMNLAGELVLARNQIITKMNQKAIDLVADENAIEEIENFIIRKTASFTNSIKTHMQTDPKGDHLPNLVKNELVGARNHILNLFSTALIDTPGLKSIIQQVNLITSDLEGSVMRTRLQPVGSVFSKLPRIIRDLSKTLGKQIKLELVGEEVELDKSIVEALSDPLVHLIRNCGDHAIEPPDERGAIGKNPEGTVRVSAIHEGDQVVIEIFDDGRGIDPERTKAKAIEKGILSEEEAETMSDQQAQELIFAAGFSTAQSVTGVSGRGVGMDVVRTNVEKLGGSVEISSTLGSGTAMRLHLPLTMSIIPTLLVRAGKRTFAMPQSTIEDLIRIRASEVANRIEKLRGQPVLRRRGKLLPLVRLADVLEIERIASSPGEEKLFTDKRESLVDRRRQPLASLMEARPQEAPVDEKLEKEIKKRTGDERRTNYLNALHVMVLKVGGHRYGLIVDELLDNEEIVVKPLSAFIKECGHYAGATILGSGTVAMILDPAGIAERIKMSFSAVEQENMAEFEMRKEKQETESQILLLFKNNSKEIFALNVDLISRIVKIPVTDIESVGAREFIKRDGDSMRVIRLHDYLPITRPESATKFVYVIIPKLVRHPIGIIASEPLDIIRSDTKISRGTINGTGIVGSGVIDGKLVIFIDIYSLFETAEPELYKQDTAGSRLKGKRVLLAEDTAFFRTVTTKYLEEMGCEVETAVDGVAAWEKLNSGRSYDILITDINMPHMNGLELTKKIRASAALKSLPIITCTSMEYESDRILGLEAGVDAYELKLDKERLVKTLTKTLSDKGKL</sequence>
<dbReference type="CDD" id="cd16916">
    <property type="entry name" value="HATPase_CheA-like"/>
    <property type="match status" value="1"/>
</dbReference>
<dbReference type="InterPro" id="IPR005467">
    <property type="entry name" value="His_kinase_dom"/>
</dbReference>
<dbReference type="SUPFAM" id="SSF55874">
    <property type="entry name" value="ATPase domain of HSP90 chaperone/DNA topoisomerase II/histidine kinase"/>
    <property type="match status" value="1"/>
</dbReference>
<dbReference type="InterPro" id="IPR036097">
    <property type="entry name" value="HisK_dim/P_sf"/>
</dbReference>
<dbReference type="GO" id="GO:0005737">
    <property type="term" value="C:cytoplasm"/>
    <property type="evidence" value="ECO:0007669"/>
    <property type="project" value="InterPro"/>
</dbReference>
<dbReference type="FunFam" id="3.30.565.10:FF:000016">
    <property type="entry name" value="Chemotaxis protein CheA, putative"/>
    <property type="match status" value="1"/>
</dbReference>
<dbReference type="InterPro" id="IPR008207">
    <property type="entry name" value="Sig_transdc_His_kin_Hpt_dom"/>
</dbReference>
<dbReference type="InterPro" id="IPR036641">
    <property type="entry name" value="HPT_dom_sf"/>
</dbReference>
<dbReference type="InterPro" id="IPR003594">
    <property type="entry name" value="HATPase_dom"/>
</dbReference>
<dbReference type="GO" id="GO:0000155">
    <property type="term" value="F:phosphorelay sensor kinase activity"/>
    <property type="evidence" value="ECO:0007669"/>
    <property type="project" value="InterPro"/>
</dbReference>
<evidence type="ECO:0000259" key="8">
    <source>
        <dbReference type="PROSITE" id="PS50110"/>
    </source>
</evidence>
<dbReference type="SMART" id="SM01231">
    <property type="entry name" value="H-kinase_dim"/>
    <property type="match status" value="1"/>
</dbReference>
<dbReference type="PROSITE" id="PS50110">
    <property type="entry name" value="RESPONSE_REGULATORY"/>
    <property type="match status" value="1"/>
</dbReference>
<dbReference type="InterPro" id="IPR004105">
    <property type="entry name" value="CheA-like_dim"/>
</dbReference>
<dbReference type="Pfam" id="PF01584">
    <property type="entry name" value="CheW"/>
    <property type="match status" value="3"/>
</dbReference>
<dbReference type="InterPro" id="IPR002545">
    <property type="entry name" value="CheW-lke_dom"/>
</dbReference>
<dbReference type="SMART" id="SM00387">
    <property type="entry name" value="HATPase_c"/>
    <property type="match status" value="1"/>
</dbReference>
<dbReference type="Pfam" id="PF00072">
    <property type="entry name" value="Response_reg"/>
    <property type="match status" value="1"/>
</dbReference>
<dbReference type="Gene3D" id="1.10.287.560">
    <property type="entry name" value="Histidine kinase CheA-like, homodimeric domain"/>
    <property type="match status" value="1"/>
</dbReference>
<evidence type="ECO:0000256" key="1">
    <source>
        <dbReference type="ARBA" id="ARBA00000085"/>
    </source>
</evidence>
<gene>
    <name evidence="11" type="ORF">MNBD_NITROSPINAE02-290</name>
</gene>
<organism evidence="11">
    <name type="scientific">hydrothermal vent metagenome</name>
    <dbReference type="NCBI Taxonomy" id="652676"/>
    <lineage>
        <taxon>unclassified sequences</taxon>
        <taxon>metagenomes</taxon>
        <taxon>ecological metagenomes</taxon>
    </lineage>
</organism>
<dbReference type="Gene3D" id="1.20.120.160">
    <property type="entry name" value="HPT domain"/>
    <property type="match status" value="1"/>
</dbReference>
<dbReference type="GO" id="GO:0006935">
    <property type="term" value="P:chemotaxis"/>
    <property type="evidence" value="ECO:0007669"/>
    <property type="project" value="UniProtKB-KW"/>
</dbReference>
<evidence type="ECO:0000256" key="2">
    <source>
        <dbReference type="ARBA" id="ARBA00012438"/>
    </source>
</evidence>
<feature type="region of interest" description="Disordered" evidence="6">
    <location>
        <begin position="129"/>
        <end position="190"/>
    </location>
</feature>
<dbReference type="Gene3D" id="3.30.565.10">
    <property type="entry name" value="Histidine kinase-like ATPase, C-terminal domain"/>
    <property type="match status" value="1"/>
</dbReference>
<dbReference type="InterPro" id="IPR036061">
    <property type="entry name" value="CheW-like_dom_sf"/>
</dbReference>
<dbReference type="EC" id="2.7.13.3" evidence="2"/>
<feature type="compositionally biased region" description="Basic and acidic residues" evidence="6">
    <location>
        <begin position="137"/>
        <end position="146"/>
    </location>
</feature>
<dbReference type="CDD" id="cd00088">
    <property type="entry name" value="HPT"/>
    <property type="match status" value="1"/>
</dbReference>
<dbReference type="PROSITE" id="PS50894">
    <property type="entry name" value="HPT"/>
    <property type="match status" value="1"/>
</dbReference>
<dbReference type="Pfam" id="PF02518">
    <property type="entry name" value="HATPase_c"/>
    <property type="match status" value="1"/>
</dbReference>
<feature type="domain" description="HPt" evidence="10">
    <location>
        <begin position="4"/>
        <end position="110"/>
    </location>
</feature>
<comment type="catalytic activity">
    <reaction evidence="1">
        <text>ATP + protein L-histidine = ADP + protein N-phospho-L-histidine.</text>
        <dbReference type="EC" id="2.7.13.3"/>
    </reaction>
</comment>
<dbReference type="SUPFAM" id="SSF50341">
    <property type="entry name" value="CheW-like"/>
    <property type="match status" value="3"/>
</dbReference>
<proteinExistence type="predicted"/>
<dbReference type="InterPro" id="IPR004358">
    <property type="entry name" value="Sig_transdc_His_kin-like_C"/>
</dbReference>
<protein>
    <recommendedName>
        <fullName evidence="2">histidine kinase</fullName>
        <ecNumber evidence="2">2.7.13.3</ecNumber>
    </recommendedName>
</protein>
<dbReference type="GO" id="GO:0005524">
    <property type="term" value="F:ATP binding"/>
    <property type="evidence" value="ECO:0007669"/>
    <property type="project" value="UniProtKB-KW"/>
</dbReference>
<dbReference type="SUPFAM" id="SSF52172">
    <property type="entry name" value="CheY-like"/>
    <property type="match status" value="1"/>
</dbReference>
<evidence type="ECO:0000313" key="11">
    <source>
        <dbReference type="EMBL" id="VAX16164.1"/>
    </source>
</evidence>
<evidence type="ECO:0000256" key="3">
    <source>
        <dbReference type="ARBA" id="ARBA00022553"/>
    </source>
</evidence>
<reference evidence="11" key="1">
    <citation type="submission" date="2018-06" db="EMBL/GenBank/DDBJ databases">
        <authorList>
            <person name="Zhirakovskaya E."/>
        </authorList>
    </citation>
    <scope>NUCLEOTIDE SEQUENCE</scope>
</reference>
<feature type="domain" description="Histidine kinase" evidence="7">
    <location>
        <begin position="298"/>
        <end position="507"/>
    </location>
</feature>
<feature type="domain" description="CheW-like" evidence="9">
    <location>
        <begin position="509"/>
        <end position="702"/>
    </location>
</feature>
<dbReference type="InterPro" id="IPR051315">
    <property type="entry name" value="Bact_Chemotaxis_CheA"/>
</dbReference>
<dbReference type="SMART" id="SM00260">
    <property type="entry name" value="CheW"/>
    <property type="match status" value="1"/>
</dbReference>
<dbReference type="InterPro" id="IPR037006">
    <property type="entry name" value="CheA-like_homodim_sf"/>
</dbReference>
<dbReference type="Gene3D" id="3.40.50.2300">
    <property type="match status" value="1"/>
</dbReference>
<keyword evidence="4" id="KW-0808">Transferase</keyword>
<feature type="compositionally biased region" description="Low complexity" evidence="6">
    <location>
        <begin position="178"/>
        <end position="190"/>
    </location>
</feature>
<dbReference type="PRINTS" id="PR00344">
    <property type="entry name" value="BCTRLSENSOR"/>
</dbReference>
<dbReference type="Gene3D" id="2.30.30.40">
    <property type="entry name" value="SH3 Domains"/>
    <property type="match status" value="1"/>
</dbReference>
<dbReference type="SUPFAM" id="SSF47226">
    <property type="entry name" value="Histidine-containing phosphotransfer domain, HPT domain"/>
    <property type="match status" value="1"/>
</dbReference>
<dbReference type="AlphaFoldDB" id="A0A3B1BWG2"/>
<evidence type="ECO:0000259" key="7">
    <source>
        <dbReference type="PROSITE" id="PS50109"/>
    </source>
</evidence>
<keyword evidence="3" id="KW-0597">Phosphoprotein</keyword>
<dbReference type="InterPro" id="IPR001789">
    <property type="entry name" value="Sig_transdc_resp-reg_receiver"/>
</dbReference>
<name>A0A3B1BWG2_9ZZZZ</name>
<dbReference type="Pfam" id="PF02895">
    <property type="entry name" value="H-kinase_dim"/>
    <property type="match status" value="1"/>
</dbReference>
<feature type="domain" description="CheW-like" evidence="9">
    <location>
        <begin position="726"/>
        <end position="859"/>
    </location>
</feature>
<evidence type="ECO:0000259" key="9">
    <source>
        <dbReference type="PROSITE" id="PS50851"/>
    </source>
</evidence>
<dbReference type="SMART" id="SM00448">
    <property type="entry name" value="REC"/>
    <property type="match status" value="1"/>
</dbReference>
<dbReference type="SMART" id="SM00073">
    <property type="entry name" value="HPT"/>
    <property type="match status" value="1"/>
</dbReference>
<evidence type="ECO:0000256" key="6">
    <source>
        <dbReference type="SAM" id="MobiDB-lite"/>
    </source>
</evidence>
<dbReference type="InterPro" id="IPR011006">
    <property type="entry name" value="CheY-like_superfamily"/>
</dbReference>
<dbReference type="PROSITE" id="PS50109">
    <property type="entry name" value="HIS_KIN"/>
    <property type="match status" value="1"/>
</dbReference>
<accession>A0A3B1BWG2</accession>
<dbReference type="InterPro" id="IPR036890">
    <property type="entry name" value="HATPase_C_sf"/>
</dbReference>
<evidence type="ECO:0000256" key="5">
    <source>
        <dbReference type="ARBA" id="ARBA00022777"/>
    </source>
</evidence>
<dbReference type="PANTHER" id="PTHR43395">
    <property type="entry name" value="SENSOR HISTIDINE KINASE CHEA"/>
    <property type="match status" value="1"/>
</dbReference>
<dbReference type="CDD" id="cd17546">
    <property type="entry name" value="REC_hyHK_CKI1_RcsC-like"/>
    <property type="match status" value="1"/>
</dbReference>
<dbReference type="PROSITE" id="PS50851">
    <property type="entry name" value="CHEW"/>
    <property type="match status" value="2"/>
</dbReference>
<dbReference type="PANTHER" id="PTHR43395:SF1">
    <property type="entry name" value="CHEMOTAXIS PROTEIN CHEA"/>
    <property type="match status" value="1"/>
</dbReference>
<dbReference type="Pfam" id="PF01627">
    <property type="entry name" value="Hpt"/>
    <property type="match status" value="1"/>
</dbReference>
<feature type="domain" description="Response regulatory" evidence="8">
    <location>
        <begin position="875"/>
        <end position="992"/>
    </location>
</feature>
<evidence type="ECO:0000259" key="10">
    <source>
        <dbReference type="PROSITE" id="PS50894"/>
    </source>
</evidence>
<dbReference type="EMBL" id="UOGE01000004">
    <property type="protein sequence ID" value="VAX16164.1"/>
    <property type="molecule type" value="Genomic_DNA"/>
</dbReference>
<evidence type="ECO:0000256" key="4">
    <source>
        <dbReference type="ARBA" id="ARBA00022679"/>
    </source>
</evidence>